<feature type="compositionally biased region" description="Gly residues" evidence="1">
    <location>
        <begin position="221"/>
        <end position="231"/>
    </location>
</feature>
<proteinExistence type="predicted"/>
<feature type="compositionally biased region" description="Acidic residues" evidence="1">
    <location>
        <begin position="29"/>
        <end position="41"/>
    </location>
</feature>
<comment type="caution">
    <text evidence="2">The sequence shown here is derived from an EMBL/GenBank/DDBJ whole genome shotgun (WGS) entry which is preliminary data.</text>
</comment>
<keyword evidence="3" id="KW-1185">Reference proteome</keyword>
<reference evidence="2" key="1">
    <citation type="journal article" date="2023" name="Nat. Commun.">
        <title>Diploid and tetraploid genomes of Acorus and the evolution of monocots.</title>
        <authorList>
            <person name="Ma L."/>
            <person name="Liu K.W."/>
            <person name="Li Z."/>
            <person name="Hsiao Y.Y."/>
            <person name="Qi Y."/>
            <person name="Fu T."/>
            <person name="Tang G.D."/>
            <person name="Zhang D."/>
            <person name="Sun W.H."/>
            <person name="Liu D.K."/>
            <person name="Li Y."/>
            <person name="Chen G.Z."/>
            <person name="Liu X.D."/>
            <person name="Liao X.Y."/>
            <person name="Jiang Y.T."/>
            <person name="Yu X."/>
            <person name="Hao Y."/>
            <person name="Huang J."/>
            <person name="Zhao X.W."/>
            <person name="Ke S."/>
            <person name="Chen Y.Y."/>
            <person name="Wu W.L."/>
            <person name="Hsu J.L."/>
            <person name="Lin Y.F."/>
            <person name="Huang M.D."/>
            <person name="Li C.Y."/>
            <person name="Huang L."/>
            <person name="Wang Z.W."/>
            <person name="Zhao X."/>
            <person name="Zhong W.Y."/>
            <person name="Peng D.H."/>
            <person name="Ahmad S."/>
            <person name="Lan S."/>
            <person name="Zhang J.S."/>
            <person name="Tsai W.C."/>
            <person name="Van de Peer Y."/>
            <person name="Liu Z.J."/>
        </authorList>
    </citation>
    <scope>NUCLEOTIDE SEQUENCE</scope>
    <source>
        <strain evidence="2">SCP</strain>
    </source>
</reference>
<dbReference type="Proteomes" id="UP001179952">
    <property type="component" value="Unassembled WGS sequence"/>
</dbReference>
<protein>
    <submittedName>
        <fullName evidence="2">Uncharacterized protein</fullName>
    </submittedName>
</protein>
<dbReference type="AlphaFoldDB" id="A0AAV9AYU4"/>
<name>A0AAV9AYU4_ACOGR</name>
<dbReference type="EMBL" id="JAUJYN010000006">
    <property type="protein sequence ID" value="KAK1269442.1"/>
    <property type="molecule type" value="Genomic_DNA"/>
</dbReference>
<reference evidence="2" key="2">
    <citation type="submission" date="2023-06" db="EMBL/GenBank/DDBJ databases">
        <authorList>
            <person name="Ma L."/>
            <person name="Liu K.-W."/>
            <person name="Li Z."/>
            <person name="Hsiao Y.-Y."/>
            <person name="Qi Y."/>
            <person name="Fu T."/>
            <person name="Tang G."/>
            <person name="Zhang D."/>
            <person name="Sun W.-H."/>
            <person name="Liu D.-K."/>
            <person name="Li Y."/>
            <person name="Chen G.-Z."/>
            <person name="Liu X.-D."/>
            <person name="Liao X.-Y."/>
            <person name="Jiang Y.-T."/>
            <person name="Yu X."/>
            <person name="Hao Y."/>
            <person name="Huang J."/>
            <person name="Zhao X.-W."/>
            <person name="Ke S."/>
            <person name="Chen Y.-Y."/>
            <person name="Wu W.-L."/>
            <person name="Hsu J.-L."/>
            <person name="Lin Y.-F."/>
            <person name="Huang M.-D."/>
            <person name="Li C.-Y."/>
            <person name="Huang L."/>
            <person name="Wang Z.-W."/>
            <person name="Zhao X."/>
            <person name="Zhong W.-Y."/>
            <person name="Peng D.-H."/>
            <person name="Ahmad S."/>
            <person name="Lan S."/>
            <person name="Zhang J.-S."/>
            <person name="Tsai W.-C."/>
            <person name="Van De Peer Y."/>
            <person name="Liu Z.-J."/>
        </authorList>
    </citation>
    <scope>NUCLEOTIDE SEQUENCE</scope>
    <source>
        <strain evidence="2">SCP</strain>
        <tissue evidence="2">Leaves</tissue>
    </source>
</reference>
<accession>A0AAV9AYU4</accession>
<feature type="region of interest" description="Disordered" evidence="1">
    <location>
        <begin position="177"/>
        <end position="236"/>
    </location>
</feature>
<evidence type="ECO:0000256" key="1">
    <source>
        <dbReference type="SAM" id="MobiDB-lite"/>
    </source>
</evidence>
<dbReference type="InterPro" id="IPR012442">
    <property type="entry name" value="DUF1645_plant"/>
</dbReference>
<gene>
    <name evidence="2" type="ORF">QJS04_geneDACA005012</name>
</gene>
<dbReference type="PANTHER" id="PTHR33095:SF127">
    <property type="entry name" value="OS05G0578100 PROTEIN"/>
    <property type="match status" value="1"/>
</dbReference>
<feature type="region of interest" description="Disordered" evidence="1">
    <location>
        <begin position="101"/>
        <end position="148"/>
    </location>
</feature>
<evidence type="ECO:0000313" key="3">
    <source>
        <dbReference type="Proteomes" id="UP001179952"/>
    </source>
</evidence>
<feature type="region of interest" description="Disordered" evidence="1">
    <location>
        <begin position="1"/>
        <end position="41"/>
    </location>
</feature>
<organism evidence="2 3">
    <name type="scientific">Acorus gramineus</name>
    <name type="common">Dwarf sweet flag</name>
    <dbReference type="NCBI Taxonomy" id="55184"/>
    <lineage>
        <taxon>Eukaryota</taxon>
        <taxon>Viridiplantae</taxon>
        <taxon>Streptophyta</taxon>
        <taxon>Embryophyta</taxon>
        <taxon>Tracheophyta</taxon>
        <taxon>Spermatophyta</taxon>
        <taxon>Magnoliopsida</taxon>
        <taxon>Liliopsida</taxon>
        <taxon>Acoraceae</taxon>
        <taxon>Acorus</taxon>
    </lineage>
</organism>
<dbReference type="Pfam" id="PF07816">
    <property type="entry name" value="DUF1645"/>
    <property type="match status" value="1"/>
</dbReference>
<evidence type="ECO:0000313" key="2">
    <source>
        <dbReference type="EMBL" id="KAK1269442.1"/>
    </source>
</evidence>
<sequence length="262" mass="28391">MSSFGSPIHREISAVDEPPPEPIPTVDHEGEEGADEEDEEEFEFAFVSDSGAITADEIFSNGQIRPIYPVFNRDLLIPSDPTEPSKADPIETLRLPLRKLLIDDREPPSSSSSEADDLDGVPAESYCVWTPSSVPPTPERCKKSNSTGSSRRWRFRDLVVGRSNSDGKEKFVFLSASSAAAQSKPPTKEEKKKAAVKGGGGNKKGKVAVTPEHRMQYGKGFQSGGGGGGGGGDRRRTFLPYRPDLVGFFANVNGLSKTYQPF</sequence>
<dbReference type="PANTHER" id="PTHR33095">
    <property type="entry name" value="OS07G0619500 PROTEIN"/>
    <property type="match status" value="1"/>
</dbReference>